<keyword evidence="3" id="KW-1185">Reference proteome</keyword>
<dbReference type="OrthoDB" id="3230070at2759"/>
<evidence type="ECO:0000256" key="1">
    <source>
        <dbReference type="SAM" id="MobiDB-lite"/>
    </source>
</evidence>
<protein>
    <recommendedName>
        <fullName evidence="4">Reverse transcriptase</fullName>
    </recommendedName>
</protein>
<feature type="compositionally biased region" description="Acidic residues" evidence="1">
    <location>
        <begin position="134"/>
        <end position="145"/>
    </location>
</feature>
<dbReference type="EMBL" id="MU250532">
    <property type="protein sequence ID" value="KAG7447196.1"/>
    <property type="molecule type" value="Genomic_DNA"/>
</dbReference>
<reference evidence="2" key="1">
    <citation type="submission" date="2020-11" db="EMBL/GenBank/DDBJ databases">
        <title>Adaptations for nitrogen fixation in a non-lichenized fungal sporocarp promotes dispersal by wood-feeding termites.</title>
        <authorList>
            <consortium name="DOE Joint Genome Institute"/>
            <person name="Koch R.A."/>
            <person name="Yoon G."/>
            <person name="Arayal U."/>
            <person name="Lail K."/>
            <person name="Amirebrahimi M."/>
            <person name="Labutti K."/>
            <person name="Lipzen A."/>
            <person name="Riley R."/>
            <person name="Barry K."/>
            <person name="Henrissat B."/>
            <person name="Grigoriev I.V."/>
            <person name="Herr J.R."/>
            <person name="Aime M.C."/>
        </authorList>
    </citation>
    <scope>NUCLEOTIDE SEQUENCE</scope>
    <source>
        <strain evidence="2">MCA 3950</strain>
    </source>
</reference>
<dbReference type="AlphaFoldDB" id="A0A9P7VTH5"/>
<evidence type="ECO:0000313" key="2">
    <source>
        <dbReference type="EMBL" id="KAG7447196.1"/>
    </source>
</evidence>
<accession>A0A9P7VTH5</accession>
<evidence type="ECO:0000313" key="3">
    <source>
        <dbReference type="Proteomes" id="UP000812287"/>
    </source>
</evidence>
<proteinExistence type="predicted"/>
<dbReference type="Proteomes" id="UP000812287">
    <property type="component" value="Unassembled WGS sequence"/>
</dbReference>
<organism evidence="2 3">
    <name type="scientific">Guyanagaster necrorhizus</name>
    <dbReference type="NCBI Taxonomy" id="856835"/>
    <lineage>
        <taxon>Eukaryota</taxon>
        <taxon>Fungi</taxon>
        <taxon>Dikarya</taxon>
        <taxon>Basidiomycota</taxon>
        <taxon>Agaricomycotina</taxon>
        <taxon>Agaricomycetes</taxon>
        <taxon>Agaricomycetidae</taxon>
        <taxon>Agaricales</taxon>
        <taxon>Marasmiineae</taxon>
        <taxon>Physalacriaceae</taxon>
        <taxon>Guyanagaster</taxon>
    </lineage>
</organism>
<dbReference type="RefSeq" id="XP_043040696.1">
    <property type="nucleotide sequence ID" value="XM_043186052.1"/>
</dbReference>
<feature type="region of interest" description="Disordered" evidence="1">
    <location>
        <begin position="115"/>
        <end position="145"/>
    </location>
</feature>
<evidence type="ECO:0008006" key="4">
    <source>
        <dbReference type="Google" id="ProtNLM"/>
    </source>
</evidence>
<dbReference type="GeneID" id="66108349"/>
<sequence length="145" mass="16532">MANRILPSLKPTCHLIDLAAKREIFGRVLQCRTGHGHIGEYYSQFVPGKDVDCPCGETFQTREHILHECPLYEEQRGTLRNVSRTVYLPDILGTKEGITALSQFMETTGAFTRTGQLRNERLAPEPEEEGKWWEEDEGDTEDEHG</sequence>
<feature type="compositionally biased region" description="Basic and acidic residues" evidence="1">
    <location>
        <begin position="118"/>
        <end position="133"/>
    </location>
</feature>
<name>A0A9P7VTH5_9AGAR</name>
<gene>
    <name evidence="2" type="ORF">BT62DRAFT_931030</name>
</gene>
<comment type="caution">
    <text evidence="2">The sequence shown here is derived from an EMBL/GenBank/DDBJ whole genome shotgun (WGS) entry which is preliminary data.</text>
</comment>